<feature type="domain" description="DUF4062" evidence="1">
    <location>
        <begin position="23"/>
        <end position="104"/>
    </location>
</feature>
<accession>A0A3M5RII4</accession>
<evidence type="ECO:0000259" key="1">
    <source>
        <dbReference type="Pfam" id="PF13271"/>
    </source>
</evidence>
<dbReference type="Pfam" id="PF13271">
    <property type="entry name" value="DUF4062"/>
    <property type="match status" value="1"/>
</dbReference>
<dbReference type="Proteomes" id="UP000274212">
    <property type="component" value="Unassembled WGS sequence"/>
</dbReference>
<sequence length="369" mass="41330">MALALVRHTLVPYGRQFLGITMKVFVSSVVAGFEQYRAAARKAITLLGHTPVMCEDFGARPYSSQHACMTEVDQADAIVLILGANFGHQTETGESVTQQEFRRAKSSGKPILAFLETVEMDERQKAFSWEVSDYIDGLFRVTFSDQYQLSDGIVQGLNQMTLSRKAISEQEFVQRLQQKNSNGRWGGNDHGARLEVAFFPQPETIGTLRVAHTQHEEHFLKICQAGLGSLKGGYKDVDTADQTGIDTPEVKWRHHENGLCTLSVSLGNASISRNLMDSFYLSPTQVRKGAEAAFSLLSEGKSGWFHIGLYGVDHKIFAEPPAAEALSISMPHRSQQNLEERTLLIPATPLLYRHWLDEVMFRFERKMSM</sequence>
<dbReference type="AlphaFoldDB" id="A0A3M5RII4"/>
<organism evidence="2 3">
    <name type="scientific">Pseudomonas syringae pv. coriandricola</name>
    <dbReference type="NCBI Taxonomy" id="264453"/>
    <lineage>
        <taxon>Bacteria</taxon>
        <taxon>Pseudomonadati</taxon>
        <taxon>Pseudomonadota</taxon>
        <taxon>Gammaproteobacteria</taxon>
        <taxon>Pseudomonadales</taxon>
        <taxon>Pseudomonadaceae</taxon>
        <taxon>Pseudomonas</taxon>
    </lineage>
</organism>
<dbReference type="InterPro" id="IPR025139">
    <property type="entry name" value="DUF4062"/>
</dbReference>
<dbReference type="EMBL" id="RBTT01000186">
    <property type="protein sequence ID" value="RMU08274.1"/>
    <property type="molecule type" value="Genomic_DNA"/>
</dbReference>
<evidence type="ECO:0000313" key="2">
    <source>
        <dbReference type="EMBL" id="RMU08274.1"/>
    </source>
</evidence>
<comment type="caution">
    <text evidence="2">The sequence shown here is derived from an EMBL/GenBank/DDBJ whole genome shotgun (WGS) entry which is preliminary data.</text>
</comment>
<proteinExistence type="predicted"/>
<gene>
    <name evidence="2" type="ORF">ALP36_02010</name>
</gene>
<protein>
    <recommendedName>
        <fullName evidence="1">DUF4062 domain-containing protein</fullName>
    </recommendedName>
</protein>
<reference evidence="2 3" key="1">
    <citation type="submission" date="2018-08" db="EMBL/GenBank/DDBJ databases">
        <title>Recombination of ecologically and evolutionarily significant loci maintains genetic cohesion in the Pseudomonas syringae species complex.</title>
        <authorList>
            <person name="Dillon M."/>
            <person name="Thakur S."/>
            <person name="Almeida R.N.D."/>
            <person name="Weir B.S."/>
            <person name="Guttman D.S."/>
        </authorList>
    </citation>
    <scope>NUCLEOTIDE SEQUENCE [LARGE SCALE GENOMIC DNA]</scope>
    <source>
        <strain evidence="2 3">ICMP 9829</strain>
    </source>
</reference>
<evidence type="ECO:0000313" key="3">
    <source>
        <dbReference type="Proteomes" id="UP000274212"/>
    </source>
</evidence>
<name>A0A3M5RII4_9PSED</name>